<dbReference type="GO" id="GO:0006796">
    <property type="term" value="P:phosphate-containing compound metabolic process"/>
    <property type="evidence" value="ECO:0007669"/>
    <property type="project" value="InterPro"/>
</dbReference>
<sequence>MRKALVKSYLGKTVYIKIDRPIGSAHPKYPELIYPINYGHIPNILGGDGEELDVYLLGIDIPVEEYKARIIGIIHRHNDVEDKLVAAPEGFEFAQKKISEAVHFQEQYYESEIELCN</sequence>
<dbReference type="Proteomes" id="UP000886785">
    <property type="component" value="Unassembled WGS sequence"/>
</dbReference>
<gene>
    <name evidence="6" type="ORF">IAA54_11770</name>
</gene>
<comment type="cofactor">
    <cofactor evidence="1">
        <name>Mg(2+)</name>
        <dbReference type="ChEBI" id="CHEBI:18420"/>
    </cofactor>
</comment>
<dbReference type="Pfam" id="PF00719">
    <property type="entry name" value="Pyrophosphatase"/>
    <property type="match status" value="1"/>
</dbReference>
<comment type="caution">
    <text evidence="6">The sequence shown here is derived from an EMBL/GenBank/DDBJ whole genome shotgun (WGS) entry which is preliminary data.</text>
</comment>
<dbReference type="SUPFAM" id="SSF50324">
    <property type="entry name" value="Inorganic pyrophosphatase"/>
    <property type="match status" value="1"/>
</dbReference>
<protein>
    <recommendedName>
        <fullName evidence="2">inorganic diphosphatase</fullName>
        <ecNumber evidence="2">3.6.1.1</ecNumber>
    </recommendedName>
</protein>
<name>A0A9D1J2B8_9FIRM</name>
<keyword evidence="4" id="KW-0378">Hydrolase</keyword>
<keyword evidence="5" id="KW-0460">Magnesium</keyword>
<dbReference type="InterPro" id="IPR036649">
    <property type="entry name" value="Pyrophosphatase_sf"/>
</dbReference>
<dbReference type="Gene3D" id="3.90.80.10">
    <property type="entry name" value="Inorganic pyrophosphatase"/>
    <property type="match status" value="1"/>
</dbReference>
<evidence type="ECO:0000256" key="1">
    <source>
        <dbReference type="ARBA" id="ARBA00001946"/>
    </source>
</evidence>
<dbReference type="GO" id="GO:0005737">
    <property type="term" value="C:cytoplasm"/>
    <property type="evidence" value="ECO:0007669"/>
    <property type="project" value="InterPro"/>
</dbReference>
<accession>A0A9D1J2B8</accession>
<evidence type="ECO:0000313" key="6">
    <source>
        <dbReference type="EMBL" id="HIR58327.1"/>
    </source>
</evidence>
<dbReference type="GO" id="GO:0000287">
    <property type="term" value="F:magnesium ion binding"/>
    <property type="evidence" value="ECO:0007669"/>
    <property type="project" value="InterPro"/>
</dbReference>
<evidence type="ECO:0000256" key="4">
    <source>
        <dbReference type="ARBA" id="ARBA00022801"/>
    </source>
</evidence>
<evidence type="ECO:0000256" key="5">
    <source>
        <dbReference type="ARBA" id="ARBA00022842"/>
    </source>
</evidence>
<reference evidence="6" key="1">
    <citation type="submission" date="2020-10" db="EMBL/GenBank/DDBJ databases">
        <authorList>
            <person name="Gilroy R."/>
        </authorList>
    </citation>
    <scope>NUCLEOTIDE SEQUENCE</scope>
    <source>
        <strain evidence="6">ChiSjej1B19-7085</strain>
    </source>
</reference>
<dbReference type="AlphaFoldDB" id="A0A9D1J2B8"/>
<evidence type="ECO:0000256" key="2">
    <source>
        <dbReference type="ARBA" id="ARBA00012146"/>
    </source>
</evidence>
<dbReference type="EMBL" id="DVHF01000152">
    <property type="protein sequence ID" value="HIR58327.1"/>
    <property type="molecule type" value="Genomic_DNA"/>
</dbReference>
<dbReference type="EC" id="3.6.1.1" evidence="2"/>
<reference evidence="6" key="2">
    <citation type="journal article" date="2021" name="PeerJ">
        <title>Extensive microbial diversity within the chicken gut microbiome revealed by metagenomics and culture.</title>
        <authorList>
            <person name="Gilroy R."/>
            <person name="Ravi A."/>
            <person name="Getino M."/>
            <person name="Pursley I."/>
            <person name="Horton D.L."/>
            <person name="Alikhan N.F."/>
            <person name="Baker D."/>
            <person name="Gharbi K."/>
            <person name="Hall N."/>
            <person name="Watson M."/>
            <person name="Adriaenssens E.M."/>
            <person name="Foster-Nyarko E."/>
            <person name="Jarju S."/>
            <person name="Secka A."/>
            <person name="Antonio M."/>
            <person name="Oren A."/>
            <person name="Chaudhuri R.R."/>
            <person name="La Ragione R."/>
            <person name="Hildebrand F."/>
            <person name="Pallen M.J."/>
        </authorList>
    </citation>
    <scope>NUCLEOTIDE SEQUENCE</scope>
    <source>
        <strain evidence="6">ChiSjej1B19-7085</strain>
    </source>
</reference>
<evidence type="ECO:0000256" key="3">
    <source>
        <dbReference type="ARBA" id="ARBA00022723"/>
    </source>
</evidence>
<dbReference type="GO" id="GO:0004427">
    <property type="term" value="F:inorganic diphosphate phosphatase activity"/>
    <property type="evidence" value="ECO:0007669"/>
    <property type="project" value="UniProtKB-EC"/>
</dbReference>
<organism evidence="6 7">
    <name type="scientific">Candidatus Gallacutalibacter pullicola</name>
    <dbReference type="NCBI Taxonomy" id="2840830"/>
    <lineage>
        <taxon>Bacteria</taxon>
        <taxon>Bacillati</taxon>
        <taxon>Bacillota</taxon>
        <taxon>Clostridia</taxon>
        <taxon>Eubacteriales</taxon>
        <taxon>Candidatus Gallacutalibacter</taxon>
    </lineage>
</organism>
<dbReference type="InterPro" id="IPR008162">
    <property type="entry name" value="Pyrophosphatase"/>
</dbReference>
<proteinExistence type="predicted"/>
<evidence type="ECO:0000313" key="7">
    <source>
        <dbReference type="Proteomes" id="UP000886785"/>
    </source>
</evidence>
<keyword evidence="3" id="KW-0479">Metal-binding</keyword>